<evidence type="ECO:0000256" key="7">
    <source>
        <dbReference type="ARBA" id="ARBA00022840"/>
    </source>
</evidence>
<keyword evidence="3" id="KW-1003">Cell membrane</keyword>
<keyword evidence="4" id="KW-0762">Sugar transport</keyword>
<dbReference type="PROSITE" id="PS50893">
    <property type="entry name" value="ABC_TRANSPORTER_2"/>
    <property type="match status" value="2"/>
</dbReference>
<sequence length="497" mass="55650">MVGNNDLIIETKNIRKTFPGVTALDNVNFKLKKGEIHALIGENGAGKSTFIKILMGVHKMDKGDIFFEGDKVNIKNPLEADKIGLAAVYQHMITAPLLTVAENIFLGRQPKKNGLIDWKKMNQDAKEILEDLNMDINPKVRLNKLSNVQRRMVVIAKAISKDAKVIIFDEPTAQLAEEETEELHDKIKMLKEKGISIIYISHHLEEVFEICDRVSVLRDGEHVGTEKVDDITEDDLIAMMVGRDVGELYYKEDIKKGKELLRVENLERDSELSDVSFSLHEGEVLGVYGLLGAGRTELVRSLFGAEPITGGKIIIEGEEVKIDNPSQAINNNIGLLPEDRHEEGVALLQSVNDNCNVVSSKFSARYGVLNKKVERETTRKNIEDLNIKTPSINQLVKNLSGGNQQKVVIAKWINANSNILLFDEPTVGIDVGAKKEIYVLMSELLKEGKGIIFVSSYIPELMEICDRIMVLSRGKMTGIVEKEDFDQEELLYLATRE</sequence>
<dbReference type="GO" id="GO:0016887">
    <property type="term" value="F:ATP hydrolysis activity"/>
    <property type="evidence" value="ECO:0007669"/>
    <property type="project" value="InterPro"/>
</dbReference>
<proteinExistence type="predicted"/>
<evidence type="ECO:0000256" key="6">
    <source>
        <dbReference type="ARBA" id="ARBA00022741"/>
    </source>
</evidence>
<dbReference type="GO" id="GO:0005886">
    <property type="term" value="C:plasma membrane"/>
    <property type="evidence" value="ECO:0007669"/>
    <property type="project" value="UniProtKB-SubCell"/>
</dbReference>
<evidence type="ECO:0000256" key="9">
    <source>
        <dbReference type="ARBA" id="ARBA00023136"/>
    </source>
</evidence>
<dbReference type="AlphaFoldDB" id="A0A931AML0"/>
<evidence type="ECO:0000256" key="5">
    <source>
        <dbReference type="ARBA" id="ARBA00022737"/>
    </source>
</evidence>
<accession>A0A931AML0</accession>
<dbReference type="FunFam" id="3.40.50.300:FF:000127">
    <property type="entry name" value="Ribose import ATP-binding protein RbsA"/>
    <property type="match status" value="1"/>
</dbReference>
<comment type="caution">
    <text evidence="11">The sequence shown here is derived from an EMBL/GenBank/DDBJ whole genome shotgun (WGS) entry which is preliminary data.</text>
</comment>
<feature type="domain" description="ABC transporter" evidence="10">
    <location>
        <begin position="255"/>
        <end position="497"/>
    </location>
</feature>
<dbReference type="Pfam" id="PF00005">
    <property type="entry name" value="ABC_tran"/>
    <property type="match status" value="2"/>
</dbReference>
<dbReference type="Gene3D" id="3.40.50.300">
    <property type="entry name" value="P-loop containing nucleotide triphosphate hydrolases"/>
    <property type="match status" value="2"/>
</dbReference>
<keyword evidence="8" id="KW-1278">Translocase</keyword>
<keyword evidence="5" id="KW-0677">Repeat</keyword>
<keyword evidence="6" id="KW-0547">Nucleotide-binding</keyword>
<keyword evidence="9" id="KW-0472">Membrane</keyword>
<feature type="domain" description="ABC transporter" evidence="10">
    <location>
        <begin position="9"/>
        <end position="244"/>
    </location>
</feature>
<evidence type="ECO:0000256" key="8">
    <source>
        <dbReference type="ARBA" id="ARBA00022967"/>
    </source>
</evidence>
<dbReference type="InterPro" id="IPR027417">
    <property type="entry name" value="P-loop_NTPase"/>
</dbReference>
<evidence type="ECO:0000256" key="3">
    <source>
        <dbReference type="ARBA" id="ARBA00022475"/>
    </source>
</evidence>
<dbReference type="PANTHER" id="PTHR43790">
    <property type="entry name" value="CARBOHYDRATE TRANSPORT ATP-BINDING PROTEIN MG119-RELATED"/>
    <property type="match status" value="1"/>
</dbReference>
<organism evidence="11 12">
    <name type="scientific">Halonatronomonas betaini</name>
    <dbReference type="NCBI Taxonomy" id="2778430"/>
    <lineage>
        <taxon>Bacteria</taxon>
        <taxon>Bacillati</taxon>
        <taxon>Bacillota</taxon>
        <taxon>Clostridia</taxon>
        <taxon>Halanaerobiales</taxon>
        <taxon>Halarsenatibacteraceae</taxon>
        <taxon>Halonatronomonas</taxon>
    </lineage>
</organism>
<gene>
    <name evidence="11" type="ORF">I0Q91_00645</name>
</gene>
<evidence type="ECO:0000256" key="2">
    <source>
        <dbReference type="ARBA" id="ARBA00022448"/>
    </source>
</evidence>
<name>A0A931AML0_9FIRM</name>
<dbReference type="SMART" id="SM00382">
    <property type="entry name" value="AAA"/>
    <property type="match status" value="2"/>
</dbReference>
<dbReference type="CDD" id="cd03215">
    <property type="entry name" value="ABC_Carb_Monos_II"/>
    <property type="match status" value="1"/>
</dbReference>
<keyword evidence="2" id="KW-0813">Transport</keyword>
<evidence type="ECO:0000313" key="11">
    <source>
        <dbReference type="EMBL" id="MBF8435573.1"/>
    </source>
</evidence>
<dbReference type="EMBL" id="JADPIE010000001">
    <property type="protein sequence ID" value="MBF8435573.1"/>
    <property type="molecule type" value="Genomic_DNA"/>
</dbReference>
<dbReference type="PANTHER" id="PTHR43790:SF3">
    <property type="entry name" value="D-ALLOSE IMPORT ATP-BINDING PROTEIN ALSA-RELATED"/>
    <property type="match status" value="1"/>
</dbReference>
<dbReference type="PROSITE" id="PS00211">
    <property type="entry name" value="ABC_TRANSPORTER_1"/>
    <property type="match status" value="1"/>
</dbReference>
<dbReference type="InterPro" id="IPR050107">
    <property type="entry name" value="ABC_carbohydrate_import_ATPase"/>
</dbReference>
<comment type="subcellular location">
    <subcellularLocation>
        <location evidence="1">Cell membrane</location>
        <topology evidence="1">Peripheral membrane protein</topology>
    </subcellularLocation>
</comment>
<protein>
    <submittedName>
        <fullName evidence="11">Sugar ABC transporter ATP-binding protein</fullName>
    </submittedName>
</protein>
<dbReference type="InterPro" id="IPR017871">
    <property type="entry name" value="ABC_transporter-like_CS"/>
</dbReference>
<keyword evidence="7 11" id="KW-0067">ATP-binding</keyword>
<evidence type="ECO:0000256" key="4">
    <source>
        <dbReference type="ARBA" id="ARBA00022597"/>
    </source>
</evidence>
<dbReference type="SUPFAM" id="SSF52540">
    <property type="entry name" value="P-loop containing nucleoside triphosphate hydrolases"/>
    <property type="match status" value="2"/>
</dbReference>
<evidence type="ECO:0000313" key="12">
    <source>
        <dbReference type="Proteomes" id="UP000621436"/>
    </source>
</evidence>
<dbReference type="InterPro" id="IPR003593">
    <property type="entry name" value="AAA+_ATPase"/>
</dbReference>
<dbReference type="InterPro" id="IPR003439">
    <property type="entry name" value="ABC_transporter-like_ATP-bd"/>
</dbReference>
<dbReference type="GO" id="GO:0005524">
    <property type="term" value="F:ATP binding"/>
    <property type="evidence" value="ECO:0007669"/>
    <property type="project" value="UniProtKB-KW"/>
</dbReference>
<keyword evidence="12" id="KW-1185">Reference proteome</keyword>
<dbReference type="Proteomes" id="UP000621436">
    <property type="component" value="Unassembled WGS sequence"/>
</dbReference>
<evidence type="ECO:0000259" key="10">
    <source>
        <dbReference type="PROSITE" id="PS50893"/>
    </source>
</evidence>
<evidence type="ECO:0000256" key="1">
    <source>
        <dbReference type="ARBA" id="ARBA00004202"/>
    </source>
</evidence>
<dbReference type="CDD" id="cd03216">
    <property type="entry name" value="ABC_Carb_Monos_I"/>
    <property type="match status" value="1"/>
</dbReference>
<reference evidence="11" key="1">
    <citation type="submission" date="2020-11" db="EMBL/GenBank/DDBJ databases">
        <title>Halonatronomonas betainensis gen. nov., sp. nov. a novel haloalkaliphilic representative of the family Halanaerobiacae capable of betaine degradation.</title>
        <authorList>
            <person name="Boltyanskaya Y."/>
            <person name="Kevbrin V."/>
            <person name="Detkova E."/>
            <person name="Grouzdev D.S."/>
            <person name="Koziaeva V."/>
            <person name="Zhilina T."/>
        </authorList>
    </citation>
    <scope>NUCLEOTIDE SEQUENCE</scope>
    <source>
        <strain evidence="11">Z-7014</strain>
    </source>
</reference>